<protein>
    <submittedName>
        <fullName evidence="3">Uncharacterized protein</fullName>
    </submittedName>
</protein>
<organism evidence="3 4">
    <name type="scientific">Anaeromyces robustus</name>
    <dbReference type="NCBI Taxonomy" id="1754192"/>
    <lineage>
        <taxon>Eukaryota</taxon>
        <taxon>Fungi</taxon>
        <taxon>Fungi incertae sedis</taxon>
        <taxon>Chytridiomycota</taxon>
        <taxon>Chytridiomycota incertae sedis</taxon>
        <taxon>Neocallimastigomycetes</taxon>
        <taxon>Neocallimastigales</taxon>
        <taxon>Neocallimastigaceae</taxon>
        <taxon>Anaeromyces</taxon>
    </lineage>
</organism>
<reference evidence="3 4" key="2">
    <citation type="submission" date="2016-08" db="EMBL/GenBank/DDBJ databases">
        <title>Pervasive Adenine N6-methylation of Active Genes in Fungi.</title>
        <authorList>
            <consortium name="DOE Joint Genome Institute"/>
            <person name="Mondo S.J."/>
            <person name="Dannebaum R.O."/>
            <person name="Kuo R.C."/>
            <person name="Labutti K."/>
            <person name="Haridas S."/>
            <person name="Kuo A."/>
            <person name="Salamov A."/>
            <person name="Ahrendt S.R."/>
            <person name="Lipzen A."/>
            <person name="Sullivan W."/>
            <person name="Andreopoulos W.B."/>
            <person name="Clum A."/>
            <person name="Lindquist E."/>
            <person name="Daum C."/>
            <person name="Ramamoorthy G.K."/>
            <person name="Gryganskyi A."/>
            <person name="Culley D."/>
            <person name="Magnuson J.K."/>
            <person name="James T.Y."/>
            <person name="O'Malley M.A."/>
            <person name="Stajich J.E."/>
            <person name="Spatafora J.W."/>
            <person name="Visel A."/>
            <person name="Grigoriev I.V."/>
        </authorList>
    </citation>
    <scope>NUCLEOTIDE SEQUENCE [LARGE SCALE GENOMIC DNA]</scope>
    <source>
        <strain evidence="3 4">S4</strain>
    </source>
</reference>
<feature type="region of interest" description="Disordered" evidence="1">
    <location>
        <begin position="1"/>
        <end position="21"/>
    </location>
</feature>
<reference evidence="3 4" key="1">
    <citation type="submission" date="2016-08" db="EMBL/GenBank/DDBJ databases">
        <title>A Parts List for Fungal Cellulosomes Revealed by Comparative Genomics.</title>
        <authorList>
            <consortium name="DOE Joint Genome Institute"/>
            <person name="Haitjema C.H."/>
            <person name="Gilmore S.P."/>
            <person name="Henske J.K."/>
            <person name="Solomon K.V."/>
            <person name="De Groot R."/>
            <person name="Kuo A."/>
            <person name="Mondo S.J."/>
            <person name="Salamov A.A."/>
            <person name="Labutti K."/>
            <person name="Zhao Z."/>
            <person name="Chiniquy J."/>
            <person name="Barry K."/>
            <person name="Brewer H.M."/>
            <person name="Purvine S.O."/>
            <person name="Wright A.T."/>
            <person name="Boxma B."/>
            <person name="Van Alen T."/>
            <person name="Hackstein J.H."/>
            <person name="Baker S.E."/>
            <person name="Grigoriev I.V."/>
            <person name="O'Malley M.A."/>
        </authorList>
    </citation>
    <scope>NUCLEOTIDE SEQUENCE [LARGE SCALE GENOMIC DNA]</scope>
    <source>
        <strain evidence="3 4">S4</strain>
    </source>
</reference>
<dbReference type="AlphaFoldDB" id="A0A1Y1X0V3"/>
<sequence length="176" mass="20262">MSMNNQETAPPEYTSEPSYVEAPYDNNKKDYNHSIGLPDHEIIVTENLVLLMVIVFYDSEGNEQFSFGEKGIFHKKNIPVLNVFIDEFCPKYIYIYKGTQRVEIYADIDLNSRKDNEVMIGAIKILNLVKSNIKFTVEIAPMVDIAFILGLTSSIVKLMYIRRNRRKHSADNCIIC</sequence>
<keyword evidence="2" id="KW-0812">Transmembrane</keyword>
<evidence type="ECO:0000256" key="2">
    <source>
        <dbReference type="SAM" id="Phobius"/>
    </source>
</evidence>
<gene>
    <name evidence="3" type="ORF">BCR32DRAFT_246373</name>
</gene>
<keyword evidence="2" id="KW-1133">Transmembrane helix</keyword>
<keyword evidence="4" id="KW-1185">Reference proteome</keyword>
<keyword evidence="2" id="KW-0472">Membrane</keyword>
<dbReference type="Proteomes" id="UP000193944">
    <property type="component" value="Unassembled WGS sequence"/>
</dbReference>
<evidence type="ECO:0000313" key="3">
    <source>
        <dbReference type="EMBL" id="ORX79439.1"/>
    </source>
</evidence>
<name>A0A1Y1X0V3_9FUNG</name>
<comment type="caution">
    <text evidence="3">The sequence shown here is derived from an EMBL/GenBank/DDBJ whole genome shotgun (WGS) entry which is preliminary data.</text>
</comment>
<evidence type="ECO:0000313" key="4">
    <source>
        <dbReference type="Proteomes" id="UP000193944"/>
    </source>
</evidence>
<feature type="transmembrane region" description="Helical" evidence="2">
    <location>
        <begin position="139"/>
        <end position="160"/>
    </location>
</feature>
<dbReference type="EMBL" id="MCFG01000175">
    <property type="protein sequence ID" value="ORX79439.1"/>
    <property type="molecule type" value="Genomic_DNA"/>
</dbReference>
<evidence type="ECO:0000256" key="1">
    <source>
        <dbReference type="SAM" id="MobiDB-lite"/>
    </source>
</evidence>
<proteinExistence type="predicted"/>
<accession>A0A1Y1X0V3</accession>